<protein>
    <recommendedName>
        <fullName evidence="4">DUF4331 domain-containing protein</fullName>
    </recommendedName>
</protein>
<reference evidence="2 3" key="1">
    <citation type="submission" date="2018-09" db="EMBL/GenBank/DDBJ databases">
        <title>Complete genome sequence of Euzebya sp. DY32-46 isolated from seawater of Pacific Ocean.</title>
        <authorList>
            <person name="Xu L."/>
            <person name="Wu Y.-H."/>
            <person name="Xu X.-W."/>
        </authorList>
    </citation>
    <scope>NUCLEOTIDE SEQUENCE [LARGE SCALE GENOMIC DNA]</scope>
    <source>
        <strain evidence="2 3">DY32-46</strain>
    </source>
</reference>
<evidence type="ECO:0008006" key="4">
    <source>
        <dbReference type="Google" id="ProtNLM"/>
    </source>
</evidence>
<gene>
    <name evidence="2" type="ORF">DVS28_a3899</name>
</gene>
<feature type="signal peptide" evidence="1">
    <location>
        <begin position="1"/>
        <end position="31"/>
    </location>
</feature>
<keyword evidence="3" id="KW-1185">Reference proteome</keyword>
<dbReference type="InterPro" id="IPR025566">
    <property type="entry name" value="DUF4331"/>
</dbReference>
<feature type="chain" id="PRO_5017014275" description="DUF4331 domain-containing protein" evidence="1">
    <location>
        <begin position="32"/>
        <end position="497"/>
    </location>
</feature>
<accession>A0A346Y274</accession>
<dbReference type="KEGG" id="euz:DVS28_a3899"/>
<dbReference type="AlphaFoldDB" id="A0A346Y274"/>
<evidence type="ECO:0000313" key="2">
    <source>
        <dbReference type="EMBL" id="AXV08571.1"/>
    </source>
</evidence>
<proteinExistence type="predicted"/>
<name>A0A346Y274_9ACTN</name>
<evidence type="ECO:0000313" key="3">
    <source>
        <dbReference type="Proteomes" id="UP000264006"/>
    </source>
</evidence>
<dbReference type="Proteomes" id="UP000264006">
    <property type="component" value="Chromosome"/>
</dbReference>
<keyword evidence="1" id="KW-0732">Signal</keyword>
<dbReference type="EMBL" id="CP031165">
    <property type="protein sequence ID" value="AXV08571.1"/>
    <property type="molecule type" value="Genomic_DNA"/>
</dbReference>
<dbReference type="OrthoDB" id="9791748at2"/>
<evidence type="ECO:0000256" key="1">
    <source>
        <dbReference type="SAM" id="SignalP"/>
    </source>
</evidence>
<organism evidence="2 3">
    <name type="scientific">Euzebya pacifica</name>
    <dbReference type="NCBI Taxonomy" id="1608957"/>
    <lineage>
        <taxon>Bacteria</taxon>
        <taxon>Bacillati</taxon>
        <taxon>Actinomycetota</taxon>
        <taxon>Nitriliruptoria</taxon>
        <taxon>Euzebyales</taxon>
    </lineage>
</organism>
<dbReference type="Pfam" id="PF14224">
    <property type="entry name" value="DUF4331"/>
    <property type="match status" value="1"/>
</dbReference>
<dbReference type="RefSeq" id="WP_114592896.1">
    <property type="nucleotide sequence ID" value="NZ_CP031165.1"/>
</dbReference>
<sequence length="497" mass="52784">MTITRSRSFRVLLAAALAAVLAITTLGTVDASSHREAPLIAQDPVADNTDTYAFVSPTNDDNVVLIANYIPLQQPSGGPNFYNFGDDVLYEIHVDNDGDAVADVTYEFDFTTSLNVPTTTLYNIGQITALEGEGAAAWNLRQRYTLSSVVDGTRTVLGQDLPVPPNNLGPRSTPNYDDLASQAIVELSDGVTAFAGQRDDPFWVDLGSIFDLGALRPFEGAHIIPEPNTDAIDAVAGKNTHSLVLEVPIDSLTNGDDPVIGVWATASRRRTRTFADGSSATPVHNGPYAQVSRLGMPLVNEVVIPTALKDTFNTLLPSQDATALSGVGSDDIAPDAGYQPSTVGDIPIVTDPELAGLFEILYPDVFGPDGAAPLPPAPRADLVQVFLTGIPDVNQLNGGDFTPAEYIRLNTSIKPADGDLNNDNRLGVIGGDTQGYPNGRRLYDDTVDISLRVVAGELVNGGDATPDLTDGILTNDKPFLNEFPYVAAPWDGYSSTQ</sequence>